<keyword evidence="2" id="KW-1185">Reference proteome</keyword>
<name>A0A9N9E1L7_9GLOM</name>
<evidence type="ECO:0000313" key="1">
    <source>
        <dbReference type="EMBL" id="CAG8657302.1"/>
    </source>
</evidence>
<sequence>METSNNISDITLNFRVHDNNKSPNTSKPLDDHKVNISRYAKISELKNEVKEVL</sequence>
<reference evidence="1" key="1">
    <citation type="submission" date="2021-06" db="EMBL/GenBank/DDBJ databases">
        <authorList>
            <person name="Kallberg Y."/>
            <person name="Tangrot J."/>
            <person name="Rosling A."/>
        </authorList>
    </citation>
    <scope>NUCLEOTIDE SEQUENCE</scope>
    <source>
        <strain evidence="1">CL551</strain>
    </source>
</reference>
<dbReference type="AlphaFoldDB" id="A0A9N9E1L7"/>
<accession>A0A9N9E1L7</accession>
<dbReference type="EMBL" id="CAJVPV010011057">
    <property type="protein sequence ID" value="CAG8657302.1"/>
    <property type="molecule type" value="Genomic_DNA"/>
</dbReference>
<dbReference type="Proteomes" id="UP000789342">
    <property type="component" value="Unassembled WGS sequence"/>
</dbReference>
<evidence type="ECO:0000313" key="2">
    <source>
        <dbReference type="Proteomes" id="UP000789342"/>
    </source>
</evidence>
<gene>
    <name evidence="1" type="ORF">AMORRO_LOCUS10245</name>
</gene>
<protein>
    <submittedName>
        <fullName evidence="1">9869_t:CDS:1</fullName>
    </submittedName>
</protein>
<comment type="caution">
    <text evidence="1">The sequence shown here is derived from an EMBL/GenBank/DDBJ whole genome shotgun (WGS) entry which is preliminary data.</text>
</comment>
<dbReference type="OrthoDB" id="10355543at2759"/>
<proteinExistence type="predicted"/>
<feature type="non-terminal residue" evidence="1">
    <location>
        <position position="53"/>
    </location>
</feature>
<organism evidence="1 2">
    <name type="scientific">Acaulospora morrowiae</name>
    <dbReference type="NCBI Taxonomy" id="94023"/>
    <lineage>
        <taxon>Eukaryota</taxon>
        <taxon>Fungi</taxon>
        <taxon>Fungi incertae sedis</taxon>
        <taxon>Mucoromycota</taxon>
        <taxon>Glomeromycotina</taxon>
        <taxon>Glomeromycetes</taxon>
        <taxon>Diversisporales</taxon>
        <taxon>Acaulosporaceae</taxon>
        <taxon>Acaulospora</taxon>
    </lineage>
</organism>